<dbReference type="Proteomes" id="UP000051256">
    <property type="component" value="Unassembled WGS sequence"/>
</dbReference>
<sequence>MIYQEFAQFYDDLFDPEMYDKWAAYTTKRVNTDESILDLACGTGRLAVILQSNGYQVTGGDLSDDMLALASEHLINAGLTPNLVQVDMRDLSDLPVFDVVTCFDDSLCYLVDQADLLKAFQQINQHIKPGGKFLFDVITPYQTDEVYPGYMYNYQDDDRAFMWTSYQGEFAPHSVEHELSFFQFNEQQNNYERYEELHQERTYEVKDYQQMLQAAGFDTVTVTTDFGKHGYKAKVKRWFFECIKEG</sequence>
<dbReference type="SUPFAM" id="SSF53335">
    <property type="entry name" value="S-adenosyl-L-methionine-dependent methyltransferases"/>
    <property type="match status" value="1"/>
</dbReference>
<dbReference type="STRING" id="1423802.FC56_GL000660"/>
<dbReference type="InterPro" id="IPR029063">
    <property type="entry name" value="SAM-dependent_MTases_sf"/>
</dbReference>
<organism evidence="4 5">
    <name type="scientific">Lentilactobacillus senioris DSM 24302 = JCM 17472</name>
    <dbReference type="NCBI Taxonomy" id="1423802"/>
    <lineage>
        <taxon>Bacteria</taxon>
        <taxon>Bacillati</taxon>
        <taxon>Bacillota</taxon>
        <taxon>Bacilli</taxon>
        <taxon>Lactobacillales</taxon>
        <taxon>Lactobacillaceae</taxon>
        <taxon>Lentilactobacillus</taxon>
    </lineage>
</organism>
<dbReference type="GO" id="GO:0032259">
    <property type="term" value="P:methylation"/>
    <property type="evidence" value="ECO:0007669"/>
    <property type="project" value="UniProtKB-KW"/>
</dbReference>
<feature type="domain" description="Methyltransferase" evidence="3">
    <location>
        <begin position="36"/>
        <end position="131"/>
    </location>
</feature>
<reference evidence="4 5" key="1">
    <citation type="journal article" date="2015" name="Genome Announc.">
        <title>Expanding the biotechnology potential of lactobacilli through comparative genomics of 213 strains and associated genera.</title>
        <authorList>
            <person name="Sun Z."/>
            <person name="Harris H.M."/>
            <person name="McCann A."/>
            <person name="Guo C."/>
            <person name="Argimon S."/>
            <person name="Zhang W."/>
            <person name="Yang X."/>
            <person name="Jeffery I.B."/>
            <person name="Cooney J.C."/>
            <person name="Kagawa T.F."/>
            <person name="Liu W."/>
            <person name="Song Y."/>
            <person name="Salvetti E."/>
            <person name="Wrobel A."/>
            <person name="Rasinkangas P."/>
            <person name="Parkhill J."/>
            <person name="Rea M.C."/>
            <person name="O'Sullivan O."/>
            <person name="Ritari J."/>
            <person name="Douillard F.P."/>
            <person name="Paul Ross R."/>
            <person name="Yang R."/>
            <person name="Briner A.E."/>
            <person name="Felis G.E."/>
            <person name="de Vos W.M."/>
            <person name="Barrangou R."/>
            <person name="Klaenhammer T.R."/>
            <person name="Caufield P.W."/>
            <person name="Cui Y."/>
            <person name="Zhang H."/>
            <person name="O'Toole P.W."/>
        </authorList>
    </citation>
    <scope>NUCLEOTIDE SEQUENCE [LARGE SCALE GENOMIC DNA]</scope>
    <source>
        <strain evidence="4 5">DSM 24302</strain>
    </source>
</reference>
<proteinExistence type="predicted"/>
<dbReference type="GO" id="GO:0008168">
    <property type="term" value="F:methyltransferase activity"/>
    <property type="evidence" value="ECO:0007669"/>
    <property type="project" value="UniProtKB-KW"/>
</dbReference>
<dbReference type="InterPro" id="IPR041698">
    <property type="entry name" value="Methyltransf_25"/>
</dbReference>
<evidence type="ECO:0000313" key="4">
    <source>
        <dbReference type="EMBL" id="KRM93939.1"/>
    </source>
</evidence>
<dbReference type="Gene3D" id="3.40.50.150">
    <property type="entry name" value="Vaccinia Virus protein VP39"/>
    <property type="match status" value="1"/>
</dbReference>
<keyword evidence="2 4" id="KW-0808">Transferase</keyword>
<keyword evidence="5" id="KW-1185">Reference proteome</keyword>
<evidence type="ECO:0000256" key="1">
    <source>
        <dbReference type="ARBA" id="ARBA00022603"/>
    </source>
</evidence>
<evidence type="ECO:0000259" key="3">
    <source>
        <dbReference type="Pfam" id="PF13649"/>
    </source>
</evidence>
<dbReference type="Pfam" id="PF13649">
    <property type="entry name" value="Methyltransf_25"/>
    <property type="match status" value="1"/>
</dbReference>
<dbReference type="AlphaFoldDB" id="A0A0R2D2P1"/>
<name>A0A0R2D2P1_9LACO</name>
<evidence type="ECO:0000313" key="5">
    <source>
        <dbReference type="Proteomes" id="UP000051256"/>
    </source>
</evidence>
<dbReference type="CDD" id="cd02440">
    <property type="entry name" value="AdoMet_MTases"/>
    <property type="match status" value="1"/>
</dbReference>
<evidence type="ECO:0000256" key="2">
    <source>
        <dbReference type="ARBA" id="ARBA00022679"/>
    </source>
</evidence>
<dbReference type="PANTHER" id="PTHR43861:SF1">
    <property type="entry name" value="TRANS-ACONITATE 2-METHYLTRANSFERASE"/>
    <property type="match status" value="1"/>
</dbReference>
<dbReference type="PANTHER" id="PTHR43861">
    <property type="entry name" value="TRANS-ACONITATE 2-METHYLTRANSFERASE-RELATED"/>
    <property type="match status" value="1"/>
</dbReference>
<dbReference type="EMBL" id="AYZR01000008">
    <property type="protein sequence ID" value="KRM93939.1"/>
    <property type="molecule type" value="Genomic_DNA"/>
</dbReference>
<accession>A0A0R2D2P1</accession>
<comment type="caution">
    <text evidence="4">The sequence shown here is derived from an EMBL/GenBank/DDBJ whole genome shotgun (WGS) entry which is preliminary data.</text>
</comment>
<dbReference type="PATRIC" id="fig|1423802.4.peg.671"/>
<gene>
    <name evidence="4" type="ORF">FC56_GL000660</name>
</gene>
<dbReference type="Gene3D" id="2.20.25.110">
    <property type="entry name" value="S-adenosyl-L-methionine-dependent methyltransferases"/>
    <property type="match status" value="1"/>
</dbReference>
<dbReference type="RefSeq" id="WP_054669894.1">
    <property type="nucleotide sequence ID" value="NZ_AYZR01000008.1"/>
</dbReference>
<protein>
    <submittedName>
        <fullName evidence="4">Methyltransferase</fullName>
    </submittedName>
</protein>
<keyword evidence="1 4" id="KW-0489">Methyltransferase</keyword>